<dbReference type="AlphaFoldDB" id="A0A9Y1I2N4"/>
<keyword evidence="4 10" id="KW-0378">Hydrolase</keyword>
<evidence type="ECO:0000313" key="13">
    <source>
        <dbReference type="EMBL" id="WDA99171.1"/>
    </source>
</evidence>
<feature type="active site" description="Nucleophile" evidence="10 11">
    <location>
        <position position="81"/>
    </location>
</feature>
<comment type="subunit">
    <text evidence="2 10">Heterodimer of HisH and HisF.</text>
</comment>
<dbReference type="InterPro" id="IPR017926">
    <property type="entry name" value="GATASE"/>
</dbReference>
<name>A0A9Y1I2N4_9RHOD</name>
<keyword evidence="13" id="KW-0934">Plastid</keyword>
<keyword evidence="3 10" id="KW-0028">Amino-acid biosynthesis</keyword>
<accession>A0A9Y1I2N4</accession>
<dbReference type="CDD" id="cd01748">
    <property type="entry name" value="GATase1_IGP_Synthase"/>
    <property type="match status" value="1"/>
</dbReference>
<dbReference type="PIRSF" id="PIRSF000495">
    <property type="entry name" value="Amidotransf_hisH"/>
    <property type="match status" value="1"/>
</dbReference>
<evidence type="ECO:0000256" key="10">
    <source>
        <dbReference type="HAMAP-Rule" id="MF_00278"/>
    </source>
</evidence>
<dbReference type="GO" id="GO:0000107">
    <property type="term" value="F:imidazoleglycerol-phosphate synthase activity"/>
    <property type="evidence" value="ECO:0007669"/>
    <property type="project" value="UniProtKB-UniRule"/>
</dbReference>
<evidence type="ECO:0000256" key="11">
    <source>
        <dbReference type="PIRSR" id="PIRSR000495-1"/>
    </source>
</evidence>
<geneLocation type="plastid" evidence="13"/>
<comment type="subcellular location">
    <subcellularLocation>
        <location evidence="10">Cytoplasm</location>
    </subcellularLocation>
</comment>
<evidence type="ECO:0000256" key="7">
    <source>
        <dbReference type="ARBA" id="ARBA00023239"/>
    </source>
</evidence>
<comment type="pathway">
    <text evidence="1 10">Amino-acid biosynthesis; L-histidine biosynthesis; L-histidine from 5-phospho-alpha-D-ribose 1-diphosphate: step 5/9.</text>
</comment>
<proteinExistence type="inferred from homology"/>
<dbReference type="GO" id="GO:0005737">
    <property type="term" value="C:cytoplasm"/>
    <property type="evidence" value="ECO:0007669"/>
    <property type="project" value="UniProtKB-SubCell"/>
</dbReference>
<dbReference type="PANTHER" id="PTHR42701:SF1">
    <property type="entry name" value="IMIDAZOLE GLYCEROL PHOSPHATE SYNTHASE SUBUNIT HISH"/>
    <property type="match status" value="1"/>
</dbReference>
<dbReference type="GO" id="GO:0000105">
    <property type="term" value="P:L-histidine biosynthetic process"/>
    <property type="evidence" value="ECO:0007669"/>
    <property type="project" value="UniProtKB-UniRule"/>
</dbReference>
<dbReference type="GO" id="GO:0004359">
    <property type="term" value="F:glutaminase activity"/>
    <property type="evidence" value="ECO:0007669"/>
    <property type="project" value="UniProtKB-EC"/>
</dbReference>
<keyword evidence="6 10" id="KW-0368">Histidine biosynthesis</keyword>
<evidence type="ECO:0000256" key="3">
    <source>
        <dbReference type="ARBA" id="ARBA00022605"/>
    </source>
</evidence>
<dbReference type="EC" id="4.3.2.10" evidence="10"/>
<dbReference type="InterPro" id="IPR029062">
    <property type="entry name" value="Class_I_gatase-like"/>
</dbReference>
<keyword evidence="10" id="KW-0963">Cytoplasm</keyword>
<comment type="function">
    <text evidence="10">IGPS catalyzes the conversion of PRFAR and glutamine to IGP, AICAR and glutamate. The HisH subunit catalyzes the hydrolysis of glutamine to glutamate and ammonia as part of the synthesis of IGP and AICAR. The resulting ammonia molecule is channeled to the active site of HisF.</text>
</comment>
<feature type="active site" evidence="10 11">
    <location>
        <position position="185"/>
    </location>
</feature>
<feature type="active site" evidence="10 11">
    <location>
        <position position="187"/>
    </location>
</feature>
<evidence type="ECO:0000256" key="4">
    <source>
        <dbReference type="ARBA" id="ARBA00022801"/>
    </source>
</evidence>
<evidence type="ECO:0000256" key="6">
    <source>
        <dbReference type="ARBA" id="ARBA00023102"/>
    </source>
</evidence>
<evidence type="ECO:0000256" key="8">
    <source>
        <dbReference type="ARBA" id="ARBA00047838"/>
    </source>
</evidence>
<comment type="catalytic activity">
    <reaction evidence="8 10">
        <text>5-[(5-phospho-1-deoxy-D-ribulos-1-ylimino)methylamino]-1-(5-phospho-beta-D-ribosyl)imidazole-4-carboxamide + L-glutamine = D-erythro-1-(imidazol-4-yl)glycerol 3-phosphate + 5-amino-1-(5-phospho-beta-D-ribosyl)imidazole-4-carboxamide + L-glutamate + H(+)</text>
        <dbReference type="Rhea" id="RHEA:24793"/>
        <dbReference type="ChEBI" id="CHEBI:15378"/>
        <dbReference type="ChEBI" id="CHEBI:29985"/>
        <dbReference type="ChEBI" id="CHEBI:58278"/>
        <dbReference type="ChEBI" id="CHEBI:58359"/>
        <dbReference type="ChEBI" id="CHEBI:58475"/>
        <dbReference type="ChEBI" id="CHEBI:58525"/>
        <dbReference type="EC" id="4.3.2.10"/>
    </reaction>
</comment>
<evidence type="ECO:0000256" key="9">
    <source>
        <dbReference type="ARBA" id="ARBA00049534"/>
    </source>
</evidence>
<dbReference type="PROSITE" id="PS51273">
    <property type="entry name" value="GATASE_TYPE_1"/>
    <property type="match status" value="1"/>
</dbReference>
<gene>
    <name evidence="10 13" type="primary">hisH</name>
    <name evidence="13" type="ORF">GRSY_166</name>
</gene>
<comment type="catalytic activity">
    <reaction evidence="9 10">
        <text>L-glutamine + H2O = L-glutamate + NH4(+)</text>
        <dbReference type="Rhea" id="RHEA:15889"/>
        <dbReference type="ChEBI" id="CHEBI:15377"/>
        <dbReference type="ChEBI" id="CHEBI:28938"/>
        <dbReference type="ChEBI" id="CHEBI:29985"/>
        <dbReference type="ChEBI" id="CHEBI:58359"/>
        <dbReference type="EC" id="3.5.1.2"/>
    </reaction>
</comment>
<evidence type="ECO:0000256" key="1">
    <source>
        <dbReference type="ARBA" id="ARBA00005091"/>
    </source>
</evidence>
<reference evidence="13" key="1">
    <citation type="journal article" date="2023" name="J. Phycol.">
        <title>Revised classification of the Cyanidiophyceae based on plastid genome data with descriptions of the Cavernulicolales ord. nov. and Galdieriales ord. nov. (Rhodophyta).</title>
        <authorList>
            <person name="Park S.I."/>
            <person name="Cho C.H."/>
            <person name="Ciniglia C."/>
            <person name="Huang T.Y."/>
            <person name="Liu S.L."/>
            <person name="Bustamante D.E."/>
            <person name="Calderon M.S."/>
            <person name="Mansilla A."/>
            <person name="McDermott T."/>
            <person name="Andersen R.A."/>
            <person name="Yoon H.S."/>
        </authorList>
    </citation>
    <scope>NUCLEOTIDE SEQUENCE</scope>
</reference>
<keyword evidence="7 10" id="KW-0456">Lyase</keyword>
<dbReference type="InterPro" id="IPR010139">
    <property type="entry name" value="Imidazole-glycPsynth_HisH"/>
</dbReference>
<dbReference type="SUPFAM" id="SSF52317">
    <property type="entry name" value="Class I glutamine amidotransferase-like"/>
    <property type="match status" value="1"/>
</dbReference>
<evidence type="ECO:0000256" key="5">
    <source>
        <dbReference type="ARBA" id="ARBA00022962"/>
    </source>
</evidence>
<dbReference type="GO" id="GO:0016829">
    <property type="term" value="F:lyase activity"/>
    <property type="evidence" value="ECO:0007669"/>
    <property type="project" value="UniProtKB-KW"/>
</dbReference>
<dbReference type="EMBL" id="OP616812">
    <property type="protein sequence ID" value="WDA99171.1"/>
    <property type="molecule type" value="Genomic_DNA"/>
</dbReference>
<dbReference type="HAMAP" id="MF_00278">
    <property type="entry name" value="HisH"/>
    <property type="match status" value="1"/>
</dbReference>
<feature type="domain" description="Glutamine amidotransferase" evidence="12">
    <location>
        <begin position="6"/>
        <end position="189"/>
    </location>
</feature>
<evidence type="ECO:0000259" key="12">
    <source>
        <dbReference type="Pfam" id="PF00117"/>
    </source>
</evidence>
<dbReference type="PANTHER" id="PTHR42701">
    <property type="entry name" value="IMIDAZOLE GLYCEROL PHOSPHATE SYNTHASE SUBUNIT HISH"/>
    <property type="match status" value="1"/>
</dbReference>
<evidence type="ECO:0000256" key="2">
    <source>
        <dbReference type="ARBA" id="ARBA00011152"/>
    </source>
</evidence>
<organism evidence="13">
    <name type="scientific">Gronococcus sybilensis</name>
    <dbReference type="NCBI Taxonomy" id="3028029"/>
    <lineage>
        <taxon>Eukaryota</taxon>
        <taxon>Rhodophyta</taxon>
        <taxon>Bangiophyceae</taxon>
        <taxon>Cavernulicolales</taxon>
        <taxon>Cavernulicolaceae</taxon>
        <taxon>Gronococcus</taxon>
    </lineage>
</organism>
<sequence>MKYIGIIDYQMGNLHSVYKAVEKAGGLPKIITCAKDFSKASMLILPGVGSFDLAVDKLKELKLIVPIQSWIKAGKPFLGICLGLQLLFEKSEEGKKQGLSILKGTIIKLNSTYVYNIPHMGWNQLHTTPYAISDLNSLSNKWVYFVHSYYVIPKDLYIESTFIKYGQLNILSSIHYRNILGLQFHPEKSGYSGLLILRQALSYYNCL</sequence>
<dbReference type="Gene3D" id="3.40.50.880">
    <property type="match status" value="1"/>
</dbReference>
<keyword evidence="5 10" id="KW-0315">Glutamine amidotransferase</keyword>
<protein>
    <recommendedName>
        <fullName evidence="10">Imidazole glycerol phosphate synthase subunit HisH</fullName>
        <ecNumber evidence="10">4.3.2.10</ecNumber>
    </recommendedName>
    <alternativeName>
        <fullName evidence="10">IGP synthase glutaminase subunit</fullName>
        <ecNumber evidence="10">3.5.1.2</ecNumber>
    </alternativeName>
    <alternativeName>
        <fullName evidence="10">IGP synthase subunit HisH</fullName>
    </alternativeName>
    <alternativeName>
        <fullName evidence="10">ImGP synthase subunit HisH</fullName>
        <shortName evidence="10">IGPS subunit HisH</shortName>
    </alternativeName>
</protein>
<dbReference type="Pfam" id="PF00117">
    <property type="entry name" value="GATase"/>
    <property type="match status" value="1"/>
</dbReference>
<dbReference type="NCBIfam" id="TIGR01855">
    <property type="entry name" value="IMP_synth_hisH"/>
    <property type="match status" value="1"/>
</dbReference>
<dbReference type="EC" id="3.5.1.2" evidence="10"/>